<organism evidence="4 5">
    <name type="scientific">Vibrio parahaemolyticus</name>
    <dbReference type="NCBI Taxonomy" id="670"/>
    <lineage>
        <taxon>Bacteria</taxon>
        <taxon>Pseudomonadati</taxon>
        <taxon>Pseudomonadota</taxon>
        <taxon>Gammaproteobacteria</taxon>
        <taxon>Vibrionales</taxon>
        <taxon>Vibrionaceae</taxon>
        <taxon>Vibrio</taxon>
    </lineage>
</organism>
<feature type="domain" description="Toprim" evidence="2">
    <location>
        <begin position="149"/>
        <end position="236"/>
    </location>
</feature>
<evidence type="ECO:0000313" key="4">
    <source>
        <dbReference type="EMBL" id="QHH09470.1"/>
    </source>
</evidence>
<dbReference type="Pfam" id="PF21268">
    <property type="entry name" value="Helic-prim_T7_N"/>
    <property type="match status" value="1"/>
</dbReference>
<dbReference type="GO" id="GO:0043139">
    <property type="term" value="F:5'-3' DNA helicase activity"/>
    <property type="evidence" value="ECO:0007669"/>
    <property type="project" value="InterPro"/>
</dbReference>
<dbReference type="Gene3D" id="2.20.25.10">
    <property type="match status" value="1"/>
</dbReference>
<dbReference type="GO" id="GO:0008270">
    <property type="term" value="F:zinc ion binding"/>
    <property type="evidence" value="ECO:0007669"/>
    <property type="project" value="InterPro"/>
</dbReference>
<dbReference type="Pfam" id="PF13155">
    <property type="entry name" value="Toprim_2"/>
    <property type="match status" value="1"/>
</dbReference>
<dbReference type="PANTHER" id="PTHR12873">
    <property type="entry name" value="T7-LIKE MITOCHONDRIAL DNA HELICASE"/>
    <property type="match status" value="1"/>
</dbReference>
<feature type="domain" description="SF4 helicase" evidence="3">
    <location>
        <begin position="274"/>
        <end position="539"/>
    </location>
</feature>
<dbReference type="InterPro" id="IPR007694">
    <property type="entry name" value="DNA_helicase_DnaB-like_C"/>
</dbReference>
<dbReference type="Gene3D" id="2.20.25.180">
    <property type="match status" value="1"/>
</dbReference>
<feature type="region of interest" description="Disordered" evidence="1">
    <location>
        <begin position="43"/>
        <end position="72"/>
    </location>
</feature>
<feature type="compositionally biased region" description="Basic and acidic residues" evidence="1">
    <location>
        <begin position="56"/>
        <end position="72"/>
    </location>
</feature>
<dbReference type="InterPro" id="IPR027417">
    <property type="entry name" value="P-loop_NTPase"/>
</dbReference>
<dbReference type="Proteomes" id="UP000464718">
    <property type="component" value="Chromosome i"/>
</dbReference>
<dbReference type="GO" id="GO:0005524">
    <property type="term" value="F:ATP binding"/>
    <property type="evidence" value="ECO:0007669"/>
    <property type="project" value="InterPro"/>
</dbReference>
<dbReference type="InterPro" id="IPR006171">
    <property type="entry name" value="TOPRIM_dom"/>
</dbReference>
<dbReference type="GO" id="GO:0006260">
    <property type="term" value="P:DNA replication"/>
    <property type="evidence" value="ECO:0007669"/>
    <property type="project" value="InterPro"/>
</dbReference>
<accession>A0AAX1FPA6</accession>
<dbReference type="CDD" id="cd01029">
    <property type="entry name" value="TOPRIM_primases"/>
    <property type="match status" value="1"/>
</dbReference>
<dbReference type="CDD" id="cd19483">
    <property type="entry name" value="RecA-like_Gp4D_helicase"/>
    <property type="match status" value="1"/>
</dbReference>
<dbReference type="GO" id="GO:0003697">
    <property type="term" value="F:single-stranded DNA binding"/>
    <property type="evidence" value="ECO:0007669"/>
    <property type="project" value="InterPro"/>
</dbReference>
<evidence type="ECO:0000256" key="1">
    <source>
        <dbReference type="SAM" id="MobiDB-lite"/>
    </source>
</evidence>
<evidence type="ECO:0000259" key="2">
    <source>
        <dbReference type="PROSITE" id="PS50880"/>
    </source>
</evidence>
<dbReference type="AlphaFoldDB" id="A0AAX1FPA6"/>
<dbReference type="SUPFAM" id="SSF52540">
    <property type="entry name" value="P-loop containing nucleoside triphosphate hydrolases"/>
    <property type="match status" value="1"/>
</dbReference>
<dbReference type="SUPFAM" id="SSF57783">
    <property type="entry name" value="Zinc beta-ribbon"/>
    <property type="match status" value="1"/>
</dbReference>
<evidence type="ECO:0000259" key="3">
    <source>
        <dbReference type="PROSITE" id="PS51199"/>
    </source>
</evidence>
<dbReference type="InterPro" id="IPR027032">
    <property type="entry name" value="Twinkle-like"/>
</dbReference>
<gene>
    <name evidence="4" type="ORF">EHC69_08815</name>
</gene>
<dbReference type="InterPro" id="IPR034154">
    <property type="entry name" value="TOPRIM_DnaG/twinkle"/>
</dbReference>
<evidence type="ECO:0000313" key="5">
    <source>
        <dbReference type="Proteomes" id="UP000464718"/>
    </source>
</evidence>
<sequence length="547" mass="62024">MAQESNFLRKEPCPECGSKDNLARYDDGHAHCFTNGCKYYEPPTDEQNKKSNKQSKPKEPATNQRKEFKPLDGEVRALTKRGIREDTCKKYGYKIGRMSGGEWVQYVDVRDPFTRELVAQKIRTEDKKFLVKGKLTGELIGSHLFSGGRKLIITEGEIDMLTVSQVQSNKYPVVSLPNGINSVKKAIMKNLDYLGNFEEIIICFDMDEVGREGAIEAAELLIDHNVKIMSLPLKDPNEMLLAGRTEELVNAIWNAQEHRPDGLLPVEDLVEAALKPLPKGLPWIYNGMNVSSNGRHFGEIHTIGAGTGVGKTDFLCAQADFDIRHLHQKVGLFFMENDPTEILQYLGGKADKRLYYEAGHPDQLDLEAQRKAYKKYSGRCFIYDNFGLCDWQKVKVKILYLIGKGYRIFYIDHLTALATGGEKDEKKELEDIMADIATFAKRHNVLFHLVSHLSTPEGKSHEEGQRVSIKHFKGSRAIGFWSHAMYGFERDQQADDINIRSITTIRQLKRRKFGKGVGKVTRIKYDPTNGIASEVGETYQNSQSEDF</sequence>
<dbReference type="InterPro" id="IPR048774">
    <property type="entry name" value="Helic-prim_T7_N"/>
</dbReference>
<dbReference type="EMBL" id="CP034298">
    <property type="protein sequence ID" value="QHH09470.1"/>
    <property type="molecule type" value="Genomic_DNA"/>
</dbReference>
<dbReference type="Gene3D" id="3.40.50.300">
    <property type="entry name" value="P-loop containing nucleotide triphosphate hydrolases"/>
    <property type="match status" value="1"/>
</dbReference>
<dbReference type="PANTHER" id="PTHR12873:SF0">
    <property type="entry name" value="TWINKLE MTDNA HELICASE"/>
    <property type="match status" value="1"/>
</dbReference>
<dbReference type="SMART" id="SM00778">
    <property type="entry name" value="Prim_Zn_Ribbon"/>
    <property type="match status" value="1"/>
</dbReference>
<dbReference type="Gene3D" id="3.40.1360.10">
    <property type="match status" value="1"/>
</dbReference>
<dbReference type="PROSITE" id="PS50880">
    <property type="entry name" value="TOPRIM"/>
    <property type="match status" value="1"/>
</dbReference>
<dbReference type="RefSeq" id="WP_159408387.1">
    <property type="nucleotide sequence ID" value="NZ_CP034298.1"/>
</dbReference>
<reference evidence="4 5" key="1">
    <citation type="submission" date="2018-12" db="EMBL/GenBank/DDBJ databases">
        <title>Genomic insights into the evolutionary origins and pathogenicity of five Vibrio parahaemolyticus strains isolated from the shrimp with acute hepatopancreatic necrosis disease (AHPND).</title>
        <authorList>
            <person name="Yang Q."/>
            <person name="Dong X."/>
            <person name="Xie G."/>
            <person name="Fu S."/>
            <person name="Zou P."/>
            <person name="Sun J."/>
            <person name="Wang Y."/>
            <person name="Huang J."/>
        </authorList>
    </citation>
    <scope>NUCLEOTIDE SEQUENCE [LARGE SCALE GENOMIC DNA]</scope>
    <source>
        <strain evidence="4 5">20160303005-1</strain>
    </source>
</reference>
<dbReference type="SMART" id="SM00493">
    <property type="entry name" value="TOPRIM"/>
    <property type="match status" value="1"/>
</dbReference>
<protein>
    <submittedName>
        <fullName evidence="4">Toprim domain-containing protein</fullName>
    </submittedName>
</protein>
<proteinExistence type="predicted"/>
<dbReference type="SUPFAM" id="SSF56731">
    <property type="entry name" value="DNA primase core"/>
    <property type="match status" value="1"/>
</dbReference>
<dbReference type="InterPro" id="IPR013237">
    <property type="entry name" value="Phage_T7_Gp4_N"/>
</dbReference>
<name>A0AAX1FPA6_VIBPH</name>
<dbReference type="PROSITE" id="PS51199">
    <property type="entry name" value="SF4_HELICASE"/>
    <property type="match status" value="1"/>
</dbReference>